<proteinExistence type="inferred from homology"/>
<dbReference type="InterPro" id="IPR007594">
    <property type="entry name" value="RFT1"/>
</dbReference>
<dbReference type="PANTHER" id="PTHR13117:SF5">
    <property type="entry name" value="PROTEIN RFT1 HOMOLOG"/>
    <property type="match status" value="1"/>
</dbReference>
<dbReference type="Proteomes" id="UP000011087">
    <property type="component" value="Unassembled WGS sequence"/>
</dbReference>
<feature type="transmembrane region" description="Helical" evidence="9">
    <location>
        <begin position="191"/>
        <end position="213"/>
    </location>
</feature>
<evidence type="ECO:0000256" key="3">
    <source>
        <dbReference type="ARBA" id="ARBA00010288"/>
    </source>
</evidence>
<evidence type="ECO:0000256" key="2">
    <source>
        <dbReference type="ARBA" id="ARBA00004922"/>
    </source>
</evidence>
<dbReference type="PANTHER" id="PTHR13117">
    <property type="entry name" value="ENDOPLASMIC RETICULUM MULTISPAN TRANSMEMBRANE PROTEIN-RELATED"/>
    <property type="match status" value="1"/>
</dbReference>
<comment type="subcellular location">
    <subcellularLocation>
        <location evidence="1 9">Endoplasmic reticulum membrane</location>
        <topology evidence="1 9">Multi-pass membrane protein</topology>
    </subcellularLocation>
</comment>
<evidence type="ECO:0000313" key="12">
    <source>
        <dbReference type="Proteomes" id="UP000011087"/>
    </source>
</evidence>
<evidence type="ECO:0000313" key="11">
    <source>
        <dbReference type="EnsemblProtists" id="EKX33821"/>
    </source>
</evidence>
<keyword evidence="7 9" id="KW-0472">Membrane</keyword>
<reference evidence="10 12" key="1">
    <citation type="journal article" date="2012" name="Nature">
        <title>Algal genomes reveal evolutionary mosaicism and the fate of nucleomorphs.</title>
        <authorList>
            <consortium name="DOE Joint Genome Institute"/>
            <person name="Curtis B.A."/>
            <person name="Tanifuji G."/>
            <person name="Burki F."/>
            <person name="Gruber A."/>
            <person name="Irimia M."/>
            <person name="Maruyama S."/>
            <person name="Arias M.C."/>
            <person name="Ball S.G."/>
            <person name="Gile G.H."/>
            <person name="Hirakawa Y."/>
            <person name="Hopkins J.F."/>
            <person name="Kuo A."/>
            <person name="Rensing S.A."/>
            <person name="Schmutz J."/>
            <person name="Symeonidi A."/>
            <person name="Elias M."/>
            <person name="Eveleigh R.J."/>
            <person name="Herman E.K."/>
            <person name="Klute M.J."/>
            <person name="Nakayama T."/>
            <person name="Obornik M."/>
            <person name="Reyes-Prieto A."/>
            <person name="Armbrust E.V."/>
            <person name="Aves S.J."/>
            <person name="Beiko R.G."/>
            <person name="Coutinho P."/>
            <person name="Dacks J.B."/>
            <person name="Durnford D.G."/>
            <person name="Fast N.M."/>
            <person name="Green B.R."/>
            <person name="Grisdale C.J."/>
            <person name="Hempel F."/>
            <person name="Henrissat B."/>
            <person name="Hoppner M.P."/>
            <person name="Ishida K."/>
            <person name="Kim E."/>
            <person name="Koreny L."/>
            <person name="Kroth P.G."/>
            <person name="Liu Y."/>
            <person name="Malik S.B."/>
            <person name="Maier U.G."/>
            <person name="McRose D."/>
            <person name="Mock T."/>
            <person name="Neilson J.A."/>
            <person name="Onodera N.T."/>
            <person name="Poole A.M."/>
            <person name="Pritham E.J."/>
            <person name="Richards T.A."/>
            <person name="Rocap G."/>
            <person name="Roy S.W."/>
            <person name="Sarai C."/>
            <person name="Schaack S."/>
            <person name="Shirato S."/>
            <person name="Slamovits C.H."/>
            <person name="Spencer D.F."/>
            <person name="Suzuki S."/>
            <person name="Worden A.Z."/>
            <person name="Zauner S."/>
            <person name="Barry K."/>
            <person name="Bell C."/>
            <person name="Bharti A.K."/>
            <person name="Crow J.A."/>
            <person name="Grimwood J."/>
            <person name="Kramer R."/>
            <person name="Lindquist E."/>
            <person name="Lucas S."/>
            <person name="Salamov A."/>
            <person name="McFadden G.I."/>
            <person name="Lane C.E."/>
            <person name="Keeling P.J."/>
            <person name="Gray M.W."/>
            <person name="Grigoriev I.V."/>
            <person name="Archibald J.M."/>
        </authorList>
    </citation>
    <scope>NUCLEOTIDE SEQUENCE</scope>
    <source>
        <strain evidence="10 12">CCMP2712</strain>
    </source>
</reference>
<dbReference type="STRING" id="905079.L1IC59"/>
<dbReference type="GeneID" id="17290553"/>
<comment type="caution">
    <text evidence="9">Lacks conserved residue(s) required for the propagation of feature annotation.</text>
</comment>
<dbReference type="KEGG" id="gtt:GUITHDRAFT_147663"/>
<comment type="pathway">
    <text evidence="2">Protein modification; protein glycosylation.</text>
</comment>
<comment type="similarity">
    <text evidence="3 9">Belongs to the RFT1 family.</text>
</comment>
<sequence length="409" mass="44369">MKCGSQPSDVLDAVIGSLSSGLLSLFTLQLFSRFLTFGLNIVIARSVDKSSYGIGAVKLQLLYDTVLSLSREGFRDACQRTSPSAWKDSKERAQILSVAWLAIPLSLLVGAAVLFASNVLDASQRSEHESYHLIASMFVLAAAFEMLSEPLYILAQNLFLIKLRARTEMLALTVKVVLTAAMVMADPARPLRAFAAGQISYALSIFGCLFAFFAMSREGVGLSETVGVVSGSLFFSSFSQLDLQLAGLAATMCMKSLQKYLMEKGETLILLGLFESQTWAMYGIVQEVTDRTRKNLGSLAVRLVFLPLEEMAQLAFSKLLSSKDFDEALEVFSVLSQLVVFIGLLVASFGQGYSFASGVPSSGRLQLTAQQAGPHPLRSQMEQYGHARHPGVVQVEHVPCRSASEGAQE</sequence>
<comment type="function">
    <text evidence="8 9">Intramembrane glycolipid transporter that operates in the biosynthetic pathway of dolichol-linked oligosaccharides, the glycan precursors employed in protein asparagine (N)-glycosylation. The sequential addition of sugars to dolichol pyrophosphate produces dolichol-linked oligosaccharides containing fourteen sugars, including two GlcNAcs, nine mannoses and three glucoses. Once assembled, the oligosaccharide is transferred from the lipid to nascent proteins by oligosaccharyltransferases. The assembly of dolichol-linked oligosaccharides begins on the cytosolic side of the endoplasmic reticulum membrane and finishes in its lumen. RFT1 could mediate the translocation of the cytosolically oriented intermediate DolPP-GlcNAc2Man5, produced by ALG11, into the ER lumen where dolichol-linked oligosaccharides assembly continues. However, the intramembrane lipid transporter activity could not be confirmed in vitro.</text>
</comment>
<dbReference type="PaxDb" id="55529-EKX33821"/>
<feature type="transmembrane region" description="Helical" evidence="9">
    <location>
        <begin position="131"/>
        <end position="155"/>
    </location>
</feature>
<reference evidence="11" key="3">
    <citation type="submission" date="2016-03" db="UniProtKB">
        <authorList>
            <consortium name="EnsemblProtists"/>
        </authorList>
    </citation>
    <scope>IDENTIFICATION</scope>
</reference>
<keyword evidence="4 9" id="KW-0812">Transmembrane</keyword>
<evidence type="ECO:0000256" key="1">
    <source>
        <dbReference type="ARBA" id="ARBA00004477"/>
    </source>
</evidence>
<evidence type="ECO:0000313" key="10">
    <source>
        <dbReference type="EMBL" id="EKX33821.1"/>
    </source>
</evidence>
<evidence type="ECO:0000256" key="6">
    <source>
        <dbReference type="ARBA" id="ARBA00022989"/>
    </source>
</evidence>
<evidence type="ECO:0000256" key="4">
    <source>
        <dbReference type="ARBA" id="ARBA00022692"/>
    </source>
</evidence>
<dbReference type="RefSeq" id="XP_005820801.1">
    <property type="nucleotide sequence ID" value="XM_005820744.1"/>
</dbReference>
<feature type="transmembrane region" description="Helical" evidence="9">
    <location>
        <begin position="328"/>
        <end position="347"/>
    </location>
</feature>
<evidence type="ECO:0000256" key="9">
    <source>
        <dbReference type="RuleBase" id="RU365067"/>
    </source>
</evidence>
<dbReference type="GO" id="GO:0006488">
    <property type="term" value="P:dolichol-linked oligosaccharide biosynthetic process"/>
    <property type="evidence" value="ECO:0007669"/>
    <property type="project" value="InterPro"/>
</dbReference>
<dbReference type="GO" id="GO:0034203">
    <property type="term" value="P:glycolipid translocation"/>
    <property type="evidence" value="ECO:0007669"/>
    <property type="project" value="TreeGrafter"/>
</dbReference>
<dbReference type="EnsemblProtists" id="EKX33821">
    <property type="protein sequence ID" value="EKX33821"/>
    <property type="gene ID" value="GUITHDRAFT_147663"/>
</dbReference>
<name>L1IC59_GUITC</name>
<feature type="transmembrane region" description="Helical" evidence="9">
    <location>
        <begin position="20"/>
        <end position="43"/>
    </location>
</feature>
<protein>
    <recommendedName>
        <fullName evidence="9">Protein RFT1 homolog</fullName>
    </recommendedName>
</protein>
<dbReference type="HOGENOM" id="CLU_023360_4_0_1"/>
<dbReference type="OMA" id="LNFGDQX"/>
<dbReference type="eggNOG" id="KOG2864">
    <property type="taxonomic scope" value="Eukaryota"/>
</dbReference>
<dbReference type="EMBL" id="JH993128">
    <property type="protein sequence ID" value="EKX33821.1"/>
    <property type="molecule type" value="Genomic_DNA"/>
</dbReference>
<feature type="transmembrane region" description="Helical" evidence="9">
    <location>
        <begin position="167"/>
        <end position="185"/>
    </location>
</feature>
<dbReference type="AlphaFoldDB" id="L1IC59"/>
<dbReference type="GO" id="GO:0005789">
    <property type="term" value="C:endoplasmic reticulum membrane"/>
    <property type="evidence" value="ECO:0007669"/>
    <property type="project" value="UniProtKB-SubCell"/>
</dbReference>
<reference evidence="12" key="2">
    <citation type="submission" date="2012-11" db="EMBL/GenBank/DDBJ databases">
        <authorList>
            <person name="Kuo A."/>
            <person name="Curtis B.A."/>
            <person name="Tanifuji G."/>
            <person name="Burki F."/>
            <person name="Gruber A."/>
            <person name="Irimia M."/>
            <person name="Maruyama S."/>
            <person name="Arias M.C."/>
            <person name="Ball S.G."/>
            <person name="Gile G.H."/>
            <person name="Hirakawa Y."/>
            <person name="Hopkins J.F."/>
            <person name="Rensing S.A."/>
            <person name="Schmutz J."/>
            <person name="Symeonidi A."/>
            <person name="Elias M."/>
            <person name="Eveleigh R.J."/>
            <person name="Herman E.K."/>
            <person name="Klute M.J."/>
            <person name="Nakayama T."/>
            <person name="Obornik M."/>
            <person name="Reyes-Prieto A."/>
            <person name="Armbrust E.V."/>
            <person name="Aves S.J."/>
            <person name="Beiko R.G."/>
            <person name="Coutinho P."/>
            <person name="Dacks J.B."/>
            <person name="Durnford D.G."/>
            <person name="Fast N.M."/>
            <person name="Green B.R."/>
            <person name="Grisdale C."/>
            <person name="Hempe F."/>
            <person name="Henrissat B."/>
            <person name="Hoppner M.P."/>
            <person name="Ishida K.-I."/>
            <person name="Kim E."/>
            <person name="Koreny L."/>
            <person name="Kroth P.G."/>
            <person name="Liu Y."/>
            <person name="Malik S.-B."/>
            <person name="Maier U.G."/>
            <person name="McRose D."/>
            <person name="Mock T."/>
            <person name="Neilson J.A."/>
            <person name="Onodera N.T."/>
            <person name="Poole A.M."/>
            <person name="Pritham E.J."/>
            <person name="Richards T.A."/>
            <person name="Rocap G."/>
            <person name="Roy S.W."/>
            <person name="Sarai C."/>
            <person name="Schaack S."/>
            <person name="Shirato S."/>
            <person name="Slamovits C.H."/>
            <person name="Spencer D.F."/>
            <person name="Suzuki S."/>
            <person name="Worden A.Z."/>
            <person name="Zauner S."/>
            <person name="Barry K."/>
            <person name="Bell C."/>
            <person name="Bharti A.K."/>
            <person name="Crow J.A."/>
            <person name="Grimwood J."/>
            <person name="Kramer R."/>
            <person name="Lindquist E."/>
            <person name="Lucas S."/>
            <person name="Salamov A."/>
            <person name="McFadden G.I."/>
            <person name="Lane C.E."/>
            <person name="Keeling P.J."/>
            <person name="Gray M.W."/>
            <person name="Grigoriev I.V."/>
            <person name="Archibald J.M."/>
        </authorList>
    </citation>
    <scope>NUCLEOTIDE SEQUENCE</scope>
    <source>
        <strain evidence="12">CCMP2712</strain>
    </source>
</reference>
<evidence type="ECO:0000256" key="8">
    <source>
        <dbReference type="ARBA" id="ARBA00045912"/>
    </source>
</evidence>
<dbReference type="Pfam" id="PF04506">
    <property type="entry name" value="Rft-1"/>
    <property type="match status" value="1"/>
</dbReference>
<evidence type="ECO:0000256" key="7">
    <source>
        <dbReference type="ARBA" id="ARBA00023136"/>
    </source>
</evidence>
<feature type="transmembrane region" description="Helical" evidence="9">
    <location>
        <begin position="95"/>
        <end position="119"/>
    </location>
</feature>
<accession>L1IC59</accession>
<keyword evidence="12" id="KW-1185">Reference proteome</keyword>
<organism evidence="10">
    <name type="scientific">Guillardia theta (strain CCMP2712)</name>
    <name type="common">Cryptophyte</name>
    <dbReference type="NCBI Taxonomy" id="905079"/>
    <lineage>
        <taxon>Eukaryota</taxon>
        <taxon>Cryptophyceae</taxon>
        <taxon>Pyrenomonadales</taxon>
        <taxon>Geminigeraceae</taxon>
        <taxon>Guillardia</taxon>
    </lineage>
</organism>
<gene>
    <name evidence="10" type="ORF">GUITHDRAFT_147663</name>
</gene>
<dbReference type="OrthoDB" id="9979195at2759"/>
<keyword evidence="5" id="KW-0256">Endoplasmic reticulum</keyword>
<evidence type="ECO:0000256" key="5">
    <source>
        <dbReference type="ARBA" id="ARBA00022824"/>
    </source>
</evidence>
<keyword evidence="6 9" id="KW-1133">Transmembrane helix</keyword>